<dbReference type="EMBL" id="AP035768">
    <property type="protein sequence ID" value="BFO21560.1"/>
    <property type="molecule type" value="Genomic_DNA"/>
</dbReference>
<sequence length="67" mass="7381">MDNKDGTLSLFTTLVESAAPHRTDFTDLSQTGLAALYRELSFNAPGFRRDLAGTPGDRNTELLLRKP</sequence>
<dbReference type="AlphaFoldDB" id="A0AAT9HVE8"/>
<evidence type="ECO:0000313" key="1">
    <source>
        <dbReference type="EMBL" id="BFO21560.1"/>
    </source>
</evidence>
<reference evidence="1" key="1">
    <citation type="submission" date="2024-06" db="EMBL/GenBank/DDBJ databases">
        <authorList>
            <consortium name="consrtm"/>
            <person name="Uemura M."/>
            <person name="Terahara T."/>
        </authorList>
    </citation>
    <scope>NUCLEOTIDE SEQUENCE</scope>
    <source>
        <strain evidence="1">KM77-8</strain>
    </source>
</reference>
<organism evidence="1">
    <name type="scientific">Streptomyces haneummycinicus</name>
    <dbReference type="NCBI Taxonomy" id="3074435"/>
    <lineage>
        <taxon>Bacteria</taxon>
        <taxon>Bacillati</taxon>
        <taxon>Actinomycetota</taxon>
        <taxon>Actinomycetes</taxon>
        <taxon>Kitasatosporales</taxon>
        <taxon>Streptomycetaceae</taxon>
        <taxon>Streptomyces</taxon>
    </lineage>
</organism>
<reference evidence="1" key="2">
    <citation type="submission" date="2024-07" db="EMBL/GenBank/DDBJ databases">
        <title>Streptomyces haneummycinica sp. nov., a new antibiotic-producing actinobacterium isolated from marine sediment.</title>
        <authorList>
            <person name="Uemura M."/>
            <person name="Hamada M."/>
            <person name="Hirano S."/>
            <person name="Kobayashi K."/>
            <person name="Ohshiro T."/>
            <person name="Kobayashi T."/>
            <person name="Terahara T."/>
        </authorList>
    </citation>
    <scope>NUCLEOTIDE SEQUENCE</scope>
    <source>
        <strain evidence="1">KM77-8</strain>
    </source>
</reference>
<accession>A0AAT9HVE8</accession>
<name>A0AAT9HVE8_9ACTN</name>
<protein>
    <submittedName>
        <fullName evidence="1">Uncharacterized protein</fullName>
    </submittedName>
</protein>
<gene>
    <name evidence="1" type="ORF">SHKM778_79480</name>
</gene>
<proteinExistence type="predicted"/>